<dbReference type="NCBIfam" id="NF041025">
    <property type="entry name" value="antiphage_deaminase"/>
    <property type="match status" value="1"/>
</dbReference>
<reference evidence="3 4" key="1">
    <citation type="submission" date="2020-07" db="EMBL/GenBank/DDBJ databases">
        <title>Vibrio marinisediminis sp. nov., isolated from marine sediment.</title>
        <authorList>
            <person name="Ji X."/>
        </authorList>
    </citation>
    <scope>NUCLEOTIDE SEQUENCE [LARGE SCALE GENOMIC DNA]</scope>
    <source>
        <strain evidence="3 4">404</strain>
    </source>
</reference>
<dbReference type="GO" id="GO:0005737">
    <property type="term" value="C:cytoplasm"/>
    <property type="evidence" value="ECO:0007669"/>
    <property type="project" value="TreeGrafter"/>
</dbReference>
<dbReference type="InterPro" id="IPR027417">
    <property type="entry name" value="P-loop_NTPase"/>
</dbReference>
<evidence type="ECO:0000256" key="1">
    <source>
        <dbReference type="ARBA" id="ARBA00022801"/>
    </source>
</evidence>
<dbReference type="Pfam" id="PF00383">
    <property type="entry name" value="dCMP_cyt_deam_1"/>
    <property type="match status" value="1"/>
</dbReference>
<evidence type="ECO:0000259" key="2">
    <source>
        <dbReference type="PROSITE" id="PS51747"/>
    </source>
</evidence>
<dbReference type="PANTHER" id="PTHR11086:SF18">
    <property type="entry name" value="DEOXYCYTIDYLATE DEAMINASE"/>
    <property type="match status" value="1"/>
</dbReference>
<evidence type="ECO:0000313" key="4">
    <source>
        <dbReference type="Proteomes" id="UP000571701"/>
    </source>
</evidence>
<dbReference type="GO" id="GO:0004132">
    <property type="term" value="F:dCMP deaminase activity"/>
    <property type="evidence" value="ECO:0007669"/>
    <property type="project" value="TreeGrafter"/>
</dbReference>
<dbReference type="Proteomes" id="UP000571701">
    <property type="component" value="Unassembled WGS sequence"/>
</dbReference>
<dbReference type="SUPFAM" id="SSF53927">
    <property type="entry name" value="Cytidine deaminase-like"/>
    <property type="match status" value="1"/>
</dbReference>
<proteinExistence type="predicted"/>
<dbReference type="AlphaFoldDB" id="A0A7W2IS18"/>
<dbReference type="InterPro" id="IPR002125">
    <property type="entry name" value="CMP_dCMP_dom"/>
</dbReference>
<organism evidence="3 4">
    <name type="scientific">Vibrio marinisediminis</name>
    <dbReference type="NCBI Taxonomy" id="2758441"/>
    <lineage>
        <taxon>Bacteria</taxon>
        <taxon>Pseudomonadati</taxon>
        <taxon>Pseudomonadota</taxon>
        <taxon>Gammaproteobacteria</taxon>
        <taxon>Vibrionales</taxon>
        <taxon>Vibrionaceae</taxon>
        <taxon>Vibrio</taxon>
    </lineage>
</organism>
<dbReference type="InterPro" id="IPR015517">
    <property type="entry name" value="dCMP_deaminase-rel"/>
</dbReference>
<keyword evidence="4" id="KW-1185">Reference proteome</keyword>
<evidence type="ECO:0000313" key="3">
    <source>
        <dbReference type="EMBL" id="MBA5760869.1"/>
    </source>
</evidence>
<sequence length="555" mass="62944">MNKNNEYLVSALKKLHSKNEDFIIFGLTGRTGSGCTKAAEVLSTPQEDVNHSLYIDNTPANNTQRKEKIIAKYFQQNWQPFLHLRVSSVLTMMLLDVEDTALLQTFLKNNNQTIRSTDSDFLVSSSNELKTKKHTLSAKQFYIDYLTSLTSKIRTQLEEASFIKLYQQLGKNARRSGSVIESNLKKGAFFTIAEKTNKIVTKLRKESETLGESTYVCIDAIRNPLEASYFQERYASFYLVAVSCDENTRRERLTRKGLSAESIKEIDDNEYSSLDFDDQKSFTDQDLQGCLQRADIYVNSSKIKGSEDTIEQLSNQLIKFVSLAQKPGLITPSPEERCMQIAYTAKLNSGCLSRQVGAVVTKDNFSIKSVGWNDTPYGQVPCNLRSVEDLDADFDEEAYSPFERQNIEFKKQIRSKLIDFKLIEDNGYNHSYCFKSEYNTLKKDKNQVHTRSLHAEENAFLQISKDGGSGVEGGFLFTTASPCELCAKKAYQLGMTKIFYIDPYPGISQEHILTSGRKELHPEMNLFKGAIGRAFHNLYTPITAYKDELSALLTK</sequence>
<dbReference type="PANTHER" id="PTHR11086">
    <property type="entry name" value="DEOXYCYTIDYLATE DEAMINASE-RELATED"/>
    <property type="match status" value="1"/>
</dbReference>
<dbReference type="InterPro" id="IPR016193">
    <property type="entry name" value="Cytidine_deaminase-like"/>
</dbReference>
<keyword evidence="1" id="KW-0378">Hydrolase</keyword>
<dbReference type="Gene3D" id="3.40.50.300">
    <property type="entry name" value="P-loop containing nucleotide triphosphate hydrolases"/>
    <property type="match status" value="1"/>
</dbReference>
<accession>A0A7W2IS18</accession>
<dbReference type="PROSITE" id="PS51747">
    <property type="entry name" value="CYT_DCMP_DEAMINASES_2"/>
    <property type="match status" value="1"/>
</dbReference>
<feature type="domain" description="CMP/dCMP-type deaminase" evidence="2">
    <location>
        <begin position="333"/>
        <end position="520"/>
    </location>
</feature>
<gene>
    <name evidence="3" type="ORF">H2O73_00830</name>
</gene>
<name>A0A7W2IS18_9VIBR</name>
<protein>
    <submittedName>
        <fullName evidence="3">Deoxycytidylate deaminase</fullName>
    </submittedName>
</protein>
<dbReference type="Gene3D" id="3.40.140.10">
    <property type="entry name" value="Cytidine Deaminase, domain 2"/>
    <property type="match status" value="1"/>
</dbReference>
<dbReference type="EMBL" id="JACFYF010000001">
    <property type="protein sequence ID" value="MBA5760869.1"/>
    <property type="molecule type" value="Genomic_DNA"/>
</dbReference>
<comment type="caution">
    <text evidence="3">The sequence shown here is derived from an EMBL/GenBank/DDBJ whole genome shotgun (WGS) entry which is preliminary data.</text>
</comment>
<dbReference type="RefSeq" id="WP_182105581.1">
    <property type="nucleotide sequence ID" value="NZ_JACFYF010000001.1"/>
</dbReference>